<accession>A0ABW5YG22</accession>
<evidence type="ECO:0000259" key="2">
    <source>
        <dbReference type="PROSITE" id="PS51352"/>
    </source>
</evidence>
<dbReference type="InterPro" id="IPR013766">
    <property type="entry name" value="Thioredoxin_domain"/>
</dbReference>
<evidence type="ECO:0000313" key="4">
    <source>
        <dbReference type="Proteomes" id="UP001597557"/>
    </source>
</evidence>
<dbReference type="PANTHER" id="PTHR42852">
    <property type="entry name" value="THIOL:DISULFIDE INTERCHANGE PROTEIN DSBE"/>
    <property type="match status" value="1"/>
</dbReference>
<dbReference type="RefSeq" id="WP_377188504.1">
    <property type="nucleotide sequence ID" value="NZ_JBHUPD010000004.1"/>
</dbReference>
<dbReference type="PROSITE" id="PS51352">
    <property type="entry name" value="THIOREDOXIN_2"/>
    <property type="match status" value="1"/>
</dbReference>
<dbReference type="EMBL" id="JBHUPD010000004">
    <property type="protein sequence ID" value="MFD2874230.1"/>
    <property type="molecule type" value="Genomic_DNA"/>
</dbReference>
<dbReference type="Proteomes" id="UP001597557">
    <property type="component" value="Unassembled WGS sequence"/>
</dbReference>
<dbReference type="InterPro" id="IPR036249">
    <property type="entry name" value="Thioredoxin-like_sf"/>
</dbReference>
<gene>
    <name evidence="3" type="ORF">ACFS5N_17240</name>
</gene>
<proteinExistence type="predicted"/>
<dbReference type="InterPro" id="IPR025380">
    <property type="entry name" value="DUF4369"/>
</dbReference>
<keyword evidence="4" id="KW-1185">Reference proteome</keyword>
<dbReference type="Pfam" id="PF00578">
    <property type="entry name" value="AhpC-TSA"/>
    <property type="match status" value="1"/>
</dbReference>
<dbReference type="InterPro" id="IPR000866">
    <property type="entry name" value="AhpC/TSA"/>
</dbReference>
<comment type="caution">
    <text evidence="3">The sequence shown here is derived from an EMBL/GenBank/DDBJ whole genome shotgun (WGS) entry which is preliminary data.</text>
</comment>
<dbReference type="InterPro" id="IPR017937">
    <property type="entry name" value="Thioredoxin_CS"/>
</dbReference>
<dbReference type="Gene3D" id="3.40.30.10">
    <property type="entry name" value="Glutaredoxin"/>
    <property type="match status" value="1"/>
</dbReference>
<sequence>MKAIKIVCVVVLVFTLQYSFAQKINAGRSFIIKGGVYVDKADSVFINYLSDTGKYQSASAKVFNGKFILKGTLKQPTGAIIHFKYKPGITSKKGYWEINKEIFLEAGVLSLKGDPVNLANLVLAGSKTEDEYLALEKVTSPIHQQQDELAALFDQYLKEKNKTKIAETHVKYAACEDKEKVAEYRFFLTHHNSYVTAYKILYSIPSLIDVMGLDSIKQVYNNYNSALKQSNYGKKLKKEIEKIESGLGTPGTIAANFKTDDINGKPLALADFKGKYIMVDFWASWCVPCRKGNPHMIELYNTYKSKGFDVISISDDGKNDTAWKTAVLQDNIGIWHHVLTGSAGSKNDINGSYGVRTLPTKILIDPQGKIIGRYGDNLGGTDDDMDKMLASIFNK</sequence>
<name>A0ABW5YG22_9SPHI</name>
<dbReference type="PROSITE" id="PS00194">
    <property type="entry name" value="THIOREDOXIN_1"/>
    <property type="match status" value="1"/>
</dbReference>
<dbReference type="CDD" id="cd02966">
    <property type="entry name" value="TlpA_like_family"/>
    <property type="match status" value="1"/>
</dbReference>
<dbReference type="SUPFAM" id="SSF52833">
    <property type="entry name" value="Thioredoxin-like"/>
    <property type="match status" value="1"/>
</dbReference>
<dbReference type="InterPro" id="IPR050553">
    <property type="entry name" value="Thioredoxin_ResA/DsbE_sf"/>
</dbReference>
<feature type="domain" description="Thioredoxin" evidence="2">
    <location>
        <begin position="248"/>
        <end position="395"/>
    </location>
</feature>
<protein>
    <submittedName>
        <fullName evidence="3">Redoxin domain-containing protein</fullName>
    </submittedName>
</protein>
<reference evidence="4" key="1">
    <citation type="journal article" date="2019" name="Int. J. Syst. Evol. Microbiol.">
        <title>The Global Catalogue of Microorganisms (GCM) 10K type strain sequencing project: providing services to taxonomists for standard genome sequencing and annotation.</title>
        <authorList>
            <consortium name="The Broad Institute Genomics Platform"/>
            <consortium name="The Broad Institute Genome Sequencing Center for Infectious Disease"/>
            <person name="Wu L."/>
            <person name="Ma J."/>
        </authorList>
    </citation>
    <scope>NUCLEOTIDE SEQUENCE [LARGE SCALE GENOMIC DNA]</scope>
    <source>
        <strain evidence="4">KCTC 22437</strain>
    </source>
</reference>
<keyword evidence="1" id="KW-0676">Redox-active center</keyword>
<dbReference type="PANTHER" id="PTHR42852:SF18">
    <property type="entry name" value="CHROMOSOME UNDETERMINED SCAFFOLD_47, WHOLE GENOME SHOTGUN SEQUENCE"/>
    <property type="match status" value="1"/>
</dbReference>
<evidence type="ECO:0000313" key="3">
    <source>
        <dbReference type="EMBL" id="MFD2874230.1"/>
    </source>
</evidence>
<dbReference type="Pfam" id="PF14289">
    <property type="entry name" value="DUF4369"/>
    <property type="match status" value="1"/>
</dbReference>
<organism evidence="3 4">
    <name type="scientific">Mucilaginibacter ximonensis</name>
    <dbReference type="NCBI Taxonomy" id="538021"/>
    <lineage>
        <taxon>Bacteria</taxon>
        <taxon>Pseudomonadati</taxon>
        <taxon>Bacteroidota</taxon>
        <taxon>Sphingobacteriia</taxon>
        <taxon>Sphingobacteriales</taxon>
        <taxon>Sphingobacteriaceae</taxon>
        <taxon>Mucilaginibacter</taxon>
    </lineage>
</organism>
<evidence type="ECO:0000256" key="1">
    <source>
        <dbReference type="ARBA" id="ARBA00023284"/>
    </source>
</evidence>